<keyword evidence="3" id="KW-0678">Repressor</keyword>
<feature type="region of interest" description="Disordered" evidence="7">
    <location>
        <begin position="237"/>
        <end position="264"/>
    </location>
</feature>
<dbReference type="Proteomes" id="UP000019118">
    <property type="component" value="Unassembled WGS sequence"/>
</dbReference>
<feature type="compositionally biased region" description="Polar residues" evidence="7">
    <location>
        <begin position="486"/>
        <end position="510"/>
    </location>
</feature>
<evidence type="ECO:0000313" key="10">
    <source>
        <dbReference type="EnsemblMetazoa" id="XP_019764929.1"/>
    </source>
</evidence>
<proteinExistence type="inferred from homology"/>
<reference evidence="10" key="2">
    <citation type="submission" date="2024-08" db="UniProtKB">
        <authorList>
            <consortium name="EnsemblMetazoa"/>
        </authorList>
    </citation>
    <scope>IDENTIFICATION</scope>
</reference>
<feature type="compositionally biased region" description="Basic and acidic residues" evidence="7">
    <location>
        <begin position="433"/>
        <end position="445"/>
    </location>
</feature>
<evidence type="ECO:0000256" key="5">
    <source>
        <dbReference type="ARBA" id="ARBA00023163"/>
    </source>
</evidence>
<evidence type="ECO:0000256" key="7">
    <source>
        <dbReference type="SAM" id="MobiDB-lite"/>
    </source>
</evidence>
<dbReference type="InterPro" id="IPR006988">
    <property type="entry name" value="Nab_N"/>
</dbReference>
<dbReference type="GO" id="GO:0045892">
    <property type="term" value="P:negative regulation of DNA-templated transcription"/>
    <property type="evidence" value="ECO:0007669"/>
    <property type="project" value="InterPro"/>
</dbReference>
<feature type="region of interest" description="Disordered" evidence="7">
    <location>
        <begin position="1"/>
        <end position="43"/>
    </location>
</feature>
<keyword evidence="4" id="KW-0805">Transcription regulation</keyword>
<dbReference type="PANTHER" id="PTHR12623:SF10">
    <property type="entry name" value="NGFI-A-BINDING PROTEIN HOMOLOG"/>
    <property type="match status" value="1"/>
</dbReference>
<keyword evidence="6" id="KW-0539">Nucleus</keyword>
<evidence type="ECO:0000259" key="8">
    <source>
        <dbReference type="Pfam" id="PF04904"/>
    </source>
</evidence>
<reference evidence="11" key="1">
    <citation type="journal article" date="2013" name="Genome Biol.">
        <title>Draft genome of the mountain pine beetle, Dendroctonus ponderosae Hopkins, a major forest pest.</title>
        <authorList>
            <person name="Keeling C.I."/>
            <person name="Yuen M.M."/>
            <person name="Liao N.Y."/>
            <person name="Docking T.R."/>
            <person name="Chan S.K."/>
            <person name="Taylor G.A."/>
            <person name="Palmquist D.L."/>
            <person name="Jackman S.D."/>
            <person name="Nguyen A."/>
            <person name="Li M."/>
            <person name="Henderson H."/>
            <person name="Janes J.K."/>
            <person name="Zhao Y."/>
            <person name="Pandoh P."/>
            <person name="Moore R."/>
            <person name="Sperling F.A."/>
            <person name="Huber D.P."/>
            <person name="Birol I."/>
            <person name="Jones S.J."/>
            <person name="Bohlmann J."/>
        </authorList>
    </citation>
    <scope>NUCLEOTIDE SEQUENCE</scope>
</reference>
<evidence type="ECO:0000256" key="1">
    <source>
        <dbReference type="ARBA" id="ARBA00004123"/>
    </source>
</evidence>
<feature type="domain" description="Nab N-terminal" evidence="8">
    <location>
        <begin position="99"/>
        <end position="175"/>
    </location>
</feature>
<feature type="region of interest" description="Disordered" evidence="7">
    <location>
        <begin position="486"/>
        <end position="530"/>
    </location>
</feature>
<dbReference type="EnsemblMetazoa" id="XM_019909370.1">
    <property type="protein sequence ID" value="XP_019764929.1"/>
    <property type="gene ID" value="LOC109540871"/>
</dbReference>
<dbReference type="GeneID" id="109540871"/>
<dbReference type="KEGG" id="dpa:109540871"/>
<accession>A0AAR5PV90</accession>
<protein>
    <recommendedName>
        <fullName evidence="12">NAB co-repressor domain-containing protein</fullName>
    </recommendedName>
</protein>
<organism evidence="10 11">
    <name type="scientific">Dendroctonus ponderosae</name>
    <name type="common">Mountain pine beetle</name>
    <dbReference type="NCBI Taxonomy" id="77166"/>
    <lineage>
        <taxon>Eukaryota</taxon>
        <taxon>Metazoa</taxon>
        <taxon>Ecdysozoa</taxon>
        <taxon>Arthropoda</taxon>
        <taxon>Hexapoda</taxon>
        <taxon>Insecta</taxon>
        <taxon>Pterygota</taxon>
        <taxon>Neoptera</taxon>
        <taxon>Endopterygota</taxon>
        <taxon>Coleoptera</taxon>
        <taxon>Polyphaga</taxon>
        <taxon>Cucujiformia</taxon>
        <taxon>Curculionidae</taxon>
        <taxon>Scolytinae</taxon>
        <taxon>Dendroctonus</taxon>
    </lineage>
</organism>
<evidence type="ECO:0000256" key="3">
    <source>
        <dbReference type="ARBA" id="ARBA00022491"/>
    </source>
</evidence>
<evidence type="ECO:0000256" key="2">
    <source>
        <dbReference type="ARBA" id="ARBA00008864"/>
    </source>
</evidence>
<comment type="similarity">
    <text evidence="2">Belongs to the NAB family.</text>
</comment>
<keyword evidence="5" id="KW-0804">Transcription</keyword>
<feature type="compositionally biased region" description="Polar residues" evidence="7">
    <location>
        <begin position="1"/>
        <end position="21"/>
    </location>
</feature>
<dbReference type="InterPro" id="IPR006989">
    <property type="entry name" value="NAB_co-repressor_dom"/>
</dbReference>
<evidence type="ECO:0000256" key="4">
    <source>
        <dbReference type="ARBA" id="ARBA00023015"/>
    </source>
</evidence>
<evidence type="ECO:0000259" key="9">
    <source>
        <dbReference type="Pfam" id="PF04905"/>
    </source>
</evidence>
<dbReference type="InterPro" id="IPR039040">
    <property type="entry name" value="NAB_fam"/>
</dbReference>
<evidence type="ECO:0000313" key="11">
    <source>
        <dbReference type="Proteomes" id="UP000019118"/>
    </source>
</evidence>
<sequence>MDQTPNNVPASNCTQTSNSNSADDDRHSNASAETANPPVSSSNLSLNYSASVASSSARQSPKVLPSQILLPLRNSISPSVPRKIMGKNHNNTVFPTSFPNNLAELQLYRVMQNASLLLYYDTLLEMGGDDVQQLCDAGEDEFLEIMSLVGMASKPLHVRRLQKSLQEWVTTPIKFKIPLVPGEDFELELSSPRVTSNHVFYTADSAENSRTMYSPSPAETCALPPVVSPGLNINNKRPYSPLDPACPPSSSSSPGGSSSVGSPNLMDSQIAKLAAAAERLSKQLPNLEPKPQNAKKKVCKELELVMSMPENDPRRMDEIRRYAAIYGRFDCKRKPEKPLTLHEVSVNEAAAQICRFVPALLTRRDELFPLARQVVKDSGCYYSKTQLSAVYLNKQTCNMSMGHERDQLDNNLSSRIQGRFQIDADSQQHKRIKIEPTSDNDEQRQDYDETLAVRHSLHSLFQKNHHHALREGQRTSLGIELEESDSQFTYSNSSSPQFQGQDQESSSTGSKKIDDSTENDDDSSKFSPTVQVIAASGDNIIAVANPALAMSSAILPHSLRESREEDKQ</sequence>
<dbReference type="Gene3D" id="1.20.120.2010">
    <property type="entry name" value="NAB conserved domain 2"/>
    <property type="match status" value="1"/>
</dbReference>
<dbReference type="GO" id="GO:0005634">
    <property type="term" value="C:nucleus"/>
    <property type="evidence" value="ECO:0007669"/>
    <property type="project" value="UniProtKB-SubCell"/>
</dbReference>
<dbReference type="Pfam" id="PF04904">
    <property type="entry name" value="SAM_NCD1"/>
    <property type="match status" value="1"/>
</dbReference>
<evidence type="ECO:0000256" key="6">
    <source>
        <dbReference type="ARBA" id="ARBA00023242"/>
    </source>
</evidence>
<feature type="compositionally biased region" description="Low complexity" evidence="7">
    <location>
        <begin position="248"/>
        <end position="263"/>
    </location>
</feature>
<name>A0AAR5PV90_DENPD</name>
<dbReference type="GO" id="GO:0003712">
    <property type="term" value="F:transcription coregulator activity"/>
    <property type="evidence" value="ECO:0007669"/>
    <property type="project" value="InterPro"/>
</dbReference>
<evidence type="ECO:0008006" key="12">
    <source>
        <dbReference type="Google" id="ProtNLM"/>
    </source>
</evidence>
<comment type="subcellular location">
    <subcellularLocation>
        <location evidence="1">Nucleus</location>
    </subcellularLocation>
</comment>
<feature type="region of interest" description="Disordered" evidence="7">
    <location>
        <begin position="424"/>
        <end position="445"/>
    </location>
</feature>
<dbReference type="PANTHER" id="PTHR12623">
    <property type="entry name" value="NGFI-A BINDING PROTEIN"/>
    <property type="match status" value="1"/>
</dbReference>
<dbReference type="AlphaFoldDB" id="A0AAR5PV90"/>
<dbReference type="Pfam" id="PF04905">
    <property type="entry name" value="NCD2"/>
    <property type="match status" value="1"/>
</dbReference>
<dbReference type="InterPro" id="IPR038398">
    <property type="entry name" value="NCD2_sf"/>
</dbReference>
<keyword evidence="11" id="KW-1185">Reference proteome</keyword>
<dbReference type="FunFam" id="1.20.120.2010:FF:000001">
    <property type="entry name" value="NGFI-A-binding protein 1 isoform X1"/>
    <property type="match status" value="1"/>
</dbReference>
<dbReference type="CTD" id="3346237"/>
<feature type="domain" description="NAB co-repressor" evidence="9">
    <location>
        <begin position="265"/>
        <end position="385"/>
    </location>
</feature>